<keyword evidence="1" id="KW-0175">Coiled coil</keyword>
<evidence type="ECO:0000313" key="3">
    <source>
        <dbReference type="Proteomes" id="UP000215127"/>
    </source>
</evidence>
<evidence type="ECO:0000256" key="1">
    <source>
        <dbReference type="SAM" id="Coils"/>
    </source>
</evidence>
<dbReference type="EMBL" id="LT853692">
    <property type="protein sequence ID" value="SMQ45307.1"/>
    <property type="molecule type" value="Genomic_DNA"/>
</dbReference>
<organism evidence="2 3">
    <name type="scientific">Zymoseptoria tritici (strain ST99CH_3D7)</name>
    <dbReference type="NCBI Taxonomy" id="1276538"/>
    <lineage>
        <taxon>Eukaryota</taxon>
        <taxon>Fungi</taxon>
        <taxon>Dikarya</taxon>
        <taxon>Ascomycota</taxon>
        <taxon>Pezizomycotina</taxon>
        <taxon>Dothideomycetes</taxon>
        <taxon>Dothideomycetidae</taxon>
        <taxon>Mycosphaerellales</taxon>
        <taxon>Mycosphaerellaceae</taxon>
        <taxon>Zymoseptoria</taxon>
    </lineage>
</organism>
<keyword evidence="3" id="KW-1185">Reference proteome</keyword>
<proteinExistence type="predicted"/>
<protein>
    <submittedName>
        <fullName evidence="2">Uncharacterized protein</fullName>
    </submittedName>
</protein>
<reference evidence="2 3" key="1">
    <citation type="submission" date="2016-06" db="EMBL/GenBank/DDBJ databases">
        <authorList>
            <person name="Kjaerup R.B."/>
            <person name="Dalgaard T.S."/>
            <person name="Juul-Madsen H.R."/>
        </authorList>
    </citation>
    <scope>NUCLEOTIDE SEQUENCE [LARGE SCALE GENOMIC DNA]</scope>
</reference>
<evidence type="ECO:0000313" key="2">
    <source>
        <dbReference type="EMBL" id="SMQ45307.1"/>
    </source>
</evidence>
<accession>A0A1X7RE77</accession>
<dbReference type="AlphaFoldDB" id="A0A1X7RE77"/>
<name>A0A1X7RE77_ZYMT9</name>
<sequence length="86" mass="9665">MQKHMKTSTTSPKSALDIATELNKTLQDALASEKKARQMEVDLVVSQAKNVEHSLEDEIKTLKADLEKERTELKNVRDGMVPERTG</sequence>
<gene>
    <name evidence="2" type="ORF">ZT3D7_G451</name>
</gene>
<feature type="coiled-coil region" evidence="1">
    <location>
        <begin position="45"/>
        <end position="79"/>
    </location>
</feature>
<dbReference type="Proteomes" id="UP000215127">
    <property type="component" value="Chromosome 1"/>
</dbReference>